<organism evidence="1 2">
    <name type="scientific">Chryseobacterium tagetis</name>
    <dbReference type="NCBI Taxonomy" id="2801334"/>
    <lineage>
        <taxon>Bacteria</taxon>
        <taxon>Pseudomonadati</taxon>
        <taxon>Bacteroidota</taxon>
        <taxon>Flavobacteriia</taxon>
        <taxon>Flavobacteriales</taxon>
        <taxon>Weeksellaceae</taxon>
        <taxon>Chryseobacterium group</taxon>
        <taxon>Chryseobacterium</taxon>
    </lineage>
</organism>
<gene>
    <name evidence="1" type="ORF">JI747_015995</name>
</gene>
<evidence type="ECO:0000313" key="1">
    <source>
        <dbReference type="EMBL" id="MCA6068670.1"/>
    </source>
</evidence>
<dbReference type="Proteomes" id="UP000618240">
    <property type="component" value="Unassembled WGS sequence"/>
</dbReference>
<protein>
    <submittedName>
        <fullName evidence="1">Uncharacterized protein</fullName>
    </submittedName>
</protein>
<sequence length="55" mass="6727">MYNKGPFRSYEWGKIPPYLKKYGNKKWRRTEKATIEDQLNETIKFFKSRKKINLG</sequence>
<accession>A0ABS8A6V1</accession>
<dbReference type="EMBL" id="JAERSE020000004">
    <property type="protein sequence ID" value="MCA6068670.1"/>
    <property type="molecule type" value="Genomic_DNA"/>
</dbReference>
<name>A0ABS8A6V1_9FLAO</name>
<comment type="caution">
    <text evidence="1">The sequence shown here is derived from an EMBL/GenBank/DDBJ whole genome shotgun (WGS) entry which is preliminary data.</text>
</comment>
<proteinExistence type="predicted"/>
<keyword evidence="2" id="KW-1185">Reference proteome</keyword>
<evidence type="ECO:0000313" key="2">
    <source>
        <dbReference type="Proteomes" id="UP000618240"/>
    </source>
</evidence>
<reference evidence="1 2" key="1">
    <citation type="submission" date="2021-09" db="EMBL/GenBank/DDBJ databases">
        <title>Genome sequencing and assembly of Chryseobacterium sp. RG1.</title>
        <authorList>
            <person name="Chhetri G."/>
        </authorList>
    </citation>
    <scope>NUCLEOTIDE SEQUENCE [LARGE SCALE GENOMIC DNA]</scope>
    <source>
        <strain evidence="1 2">RG1</strain>
    </source>
</reference>